<comment type="caution">
    <text evidence="2">The sequence shown here is derived from an EMBL/GenBank/DDBJ whole genome shotgun (WGS) entry which is preliminary data.</text>
</comment>
<keyword evidence="1" id="KW-1133">Transmembrane helix</keyword>
<keyword evidence="1" id="KW-0812">Transmembrane</keyword>
<evidence type="ECO:0000256" key="1">
    <source>
        <dbReference type="SAM" id="Phobius"/>
    </source>
</evidence>
<evidence type="ECO:0000313" key="2">
    <source>
        <dbReference type="EMBL" id="MYM74781.1"/>
    </source>
</evidence>
<sequence>MRSSFIKQTIGINPLLTTRDWLVFGGILGAIVLLWIGVAPGIPSAAARGALFGAVGGCLPSLLGCLPVRGSVPAERSISFLGRIEQAGFKPAGETAEGRIFNYKGPRWLRWDSNRIVIRTAADGALHVTAPYYFYFRLKRLQA</sequence>
<organism evidence="2 3">
    <name type="scientific">Duganella margarita</name>
    <dbReference type="NCBI Taxonomy" id="2692170"/>
    <lineage>
        <taxon>Bacteria</taxon>
        <taxon>Pseudomonadati</taxon>
        <taxon>Pseudomonadota</taxon>
        <taxon>Betaproteobacteria</taxon>
        <taxon>Burkholderiales</taxon>
        <taxon>Oxalobacteraceae</taxon>
        <taxon>Telluria group</taxon>
        <taxon>Duganella</taxon>
    </lineage>
</organism>
<feature type="transmembrane region" description="Helical" evidence="1">
    <location>
        <begin position="21"/>
        <end position="39"/>
    </location>
</feature>
<evidence type="ECO:0000313" key="3">
    <source>
        <dbReference type="Proteomes" id="UP000469734"/>
    </source>
</evidence>
<accession>A0A7X4KHP7</accession>
<dbReference type="RefSeq" id="WP_161051637.1">
    <property type="nucleotide sequence ID" value="NZ_WWCR01000028.1"/>
</dbReference>
<dbReference type="Proteomes" id="UP000469734">
    <property type="component" value="Unassembled WGS sequence"/>
</dbReference>
<reference evidence="2 3" key="1">
    <citation type="submission" date="2019-12" db="EMBL/GenBank/DDBJ databases">
        <title>Novel species isolated from a subtropical stream in China.</title>
        <authorList>
            <person name="Lu H."/>
        </authorList>
    </citation>
    <scope>NUCLEOTIDE SEQUENCE [LARGE SCALE GENOMIC DNA]</scope>
    <source>
        <strain evidence="2 3">FT134W</strain>
    </source>
</reference>
<gene>
    <name evidence="2" type="ORF">GTP56_21665</name>
</gene>
<dbReference type="EMBL" id="WWCR01000028">
    <property type="protein sequence ID" value="MYM74781.1"/>
    <property type="molecule type" value="Genomic_DNA"/>
</dbReference>
<name>A0A7X4KHP7_9BURK</name>
<dbReference type="AlphaFoldDB" id="A0A7X4KHP7"/>
<protein>
    <submittedName>
        <fullName evidence="2">Uncharacterized protein</fullName>
    </submittedName>
</protein>
<keyword evidence="1" id="KW-0472">Membrane</keyword>
<proteinExistence type="predicted"/>